<dbReference type="Gene3D" id="1.10.510.10">
    <property type="entry name" value="Transferase(Phosphotransferase) domain 1"/>
    <property type="match status" value="1"/>
</dbReference>
<dbReference type="Proteomes" id="UP000031036">
    <property type="component" value="Unassembled WGS sequence"/>
</dbReference>
<dbReference type="PROSITE" id="PS50011">
    <property type="entry name" value="PROTEIN_KINASE_DOM"/>
    <property type="match status" value="1"/>
</dbReference>
<reference evidence="3 4" key="1">
    <citation type="submission" date="2014-11" db="EMBL/GenBank/DDBJ databases">
        <title>Genetic blueprint of the zoonotic pathogen Toxocara canis.</title>
        <authorList>
            <person name="Zhu X.-Q."/>
            <person name="Korhonen P.K."/>
            <person name="Cai H."/>
            <person name="Young N.D."/>
            <person name="Nejsum P."/>
            <person name="von Samson-Himmelstjerna G."/>
            <person name="Boag P.R."/>
            <person name="Tan P."/>
            <person name="Li Q."/>
            <person name="Min J."/>
            <person name="Yang Y."/>
            <person name="Wang X."/>
            <person name="Fang X."/>
            <person name="Hall R.S."/>
            <person name="Hofmann A."/>
            <person name="Sternberg P.W."/>
            <person name="Jex A.R."/>
            <person name="Gasser R.B."/>
        </authorList>
    </citation>
    <scope>NUCLEOTIDE SEQUENCE [LARGE SCALE GENOMIC DNA]</scope>
    <source>
        <strain evidence="3">PN_DK_2014</strain>
    </source>
</reference>
<dbReference type="STRING" id="6265.A0A0B2VTF9"/>
<feature type="domain" description="Protein kinase" evidence="2">
    <location>
        <begin position="56"/>
        <end position="400"/>
    </location>
</feature>
<dbReference type="InterPro" id="IPR050235">
    <property type="entry name" value="CK1_Ser-Thr_kinase"/>
</dbReference>
<accession>A0A0B2VTF9</accession>
<dbReference type="OMA" id="DWEEIRM"/>
<dbReference type="Pfam" id="PF00069">
    <property type="entry name" value="Pkinase"/>
    <property type="match status" value="1"/>
</dbReference>
<organism evidence="3 4">
    <name type="scientific">Toxocara canis</name>
    <name type="common">Canine roundworm</name>
    <dbReference type="NCBI Taxonomy" id="6265"/>
    <lineage>
        <taxon>Eukaryota</taxon>
        <taxon>Metazoa</taxon>
        <taxon>Ecdysozoa</taxon>
        <taxon>Nematoda</taxon>
        <taxon>Chromadorea</taxon>
        <taxon>Rhabditida</taxon>
        <taxon>Spirurina</taxon>
        <taxon>Ascaridomorpha</taxon>
        <taxon>Ascaridoidea</taxon>
        <taxon>Toxocaridae</taxon>
        <taxon>Toxocara</taxon>
    </lineage>
</organism>
<evidence type="ECO:0000259" key="2">
    <source>
        <dbReference type="PROSITE" id="PS50011"/>
    </source>
</evidence>
<keyword evidence="3" id="KW-0418">Kinase</keyword>
<dbReference type="InterPro" id="IPR000719">
    <property type="entry name" value="Prot_kinase_dom"/>
</dbReference>
<comment type="caution">
    <text evidence="3">The sequence shown here is derived from an EMBL/GenBank/DDBJ whole genome shotgun (WGS) entry which is preliminary data.</text>
</comment>
<gene>
    <name evidence="3" type="primary">Ttbk1</name>
    <name evidence="3" type="ORF">Tcan_07815</name>
</gene>
<dbReference type="InterPro" id="IPR017441">
    <property type="entry name" value="Protein_kinase_ATP_BS"/>
</dbReference>
<evidence type="ECO:0000313" key="4">
    <source>
        <dbReference type="Proteomes" id="UP000031036"/>
    </source>
</evidence>
<dbReference type="PANTHER" id="PTHR11909">
    <property type="entry name" value="CASEIN KINASE-RELATED"/>
    <property type="match status" value="1"/>
</dbReference>
<keyword evidence="4" id="KW-1185">Reference proteome</keyword>
<proteinExistence type="predicted"/>
<dbReference type="PROSITE" id="PS00107">
    <property type="entry name" value="PROTEIN_KINASE_ATP"/>
    <property type="match status" value="1"/>
</dbReference>
<dbReference type="EMBL" id="JPKZ01000517">
    <property type="protein sequence ID" value="KHN86806.1"/>
    <property type="molecule type" value="Genomic_DNA"/>
</dbReference>
<dbReference type="SMART" id="SM00220">
    <property type="entry name" value="S_TKc"/>
    <property type="match status" value="1"/>
</dbReference>
<evidence type="ECO:0000256" key="1">
    <source>
        <dbReference type="PROSITE-ProRule" id="PRU10141"/>
    </source>
</evidence>
<dbReference type="SUPFAM" id="SSF56112">
    <property type="entry name" value="Protein kinase-like (PK-like)"/>
    <property type="match status" value="1"/>
</dbReference>
<sequence>MEKQSIRTYEVGGFMAHRNLYTNTLAHCSEKTDPDLRNDSSTDVDEIVYGKSMTAYHLEKYIGRGGYGEVYECRTEDDKRKFALKRENIRRTHIPTEVEVLKSANRKDCKQLCKFVDEGAYENYVFVVMSLLGKDLSKLRKECPSKTFSLGTSLRLGLMTLSAIKELHQISIVSRDIKPSNFAIGRGDDCRNVYLFDFGLSRVYRSEDGSIIPPSSNVGFKGTTRYASIRAHQKKELGRCDDLESWLYVNVEFSTGRLPWKSSKGGKGEAKGRCKERILQLKKMVRIGTKRTRFFEGCPAVLDPIFTMVDALEYESDPPYDQIKFMFEKSMLESDVHWKDAFDWETEIGVIPSAHRSPLRQVISVSAVSTYGKSIGSTYARPSLTATTQSSSLEIEHPLLYHS</sequence>
<dbReference type="GO" id="GO:0005524">
    <property type="term" value="F:ATP binding"/>
    <property type="evidence" value="ECO:0007669"/>
    <property type="project" value="UniProtKB-UniRule"/>
</dbReference>
<feature type="binding site" evidence="1">
    <location>
        <position position="85"/>
    </location>
    <ligand>
        <name>ATP</name>
        <dbReference type="ChEBI" id="CHEBI:30616"/>
    </ligand>
</feature>
<keyword evidence="1" id="KW-0067">ATP-binding</keyword>
<dbReference type="AlphaFoldDB" id="A0A0B2VTF9"/>
<evidence type="ECO:0000313" key="3">
    <source>
        <dbReference type="EMBL" id="KHN86806.1"/>
    </source>
</evidence>
<keyword evidence="1" id="KW-0547">Nucleotide-binding</keyword>
<name>A0A0B2VTF9_TOXCA</name>
<keyword evidence="3" id="KW-0808">Transferase</keyword>
<dbReference type="InterPro" id="IPR011009">
    <property type="entry name" value="Kinase-like_dom_sf"/>
</dbReference>
<protein>
    <submittedName>
        <fullName evidence="3">Tau-tubulin kinase 1</fullName>
    </submittedName>
</protein>
<dbReference type="OrthoDB" id="4062651at2759"/>
<dbReference type="GO" id="GO:0004672">
    <property type="term" value="F:protein kinase activity"/>
    <property type="evidence" value="ECO:0007669"/>
    <property type="project" value="InterPro"/>
</dbReference>